<keyword evidence="6 8" id="KW-1133">Transmembrane helix</keyword>
<dbReference type="PANTHER" id="PTHR35334:SF2">
    <property type="entry name" value="SERINE TRANSPORTER SDAC"/>
    <property type="match status" value="1"/>
</dbReference>
<evidence type="ECO:0000256" key="4">
    <source>
        <dbReference type="ARBA" id="ARBA00022519"/>
    </source>
</evidence>
<evidence type="ECO:0000256" key="8">
    <source>
        <dbReference type="SAM" id="Phobius"/>
    </source>
</evidence>
<dbReference type="Proteomes" id="UP000305202">
    <property type="component" value="Unassembled WGS sequence"/>
</dbReference>
<feature type="transmembrane region" description="Helical" evidence="8">
    <location>
        <begin position="378"/>
        <end position="395"/>
    </location>
</feature>
<evidence type="ECO:0000313" key="9">
    <source>
        <dbReference type="EMBL" id="TKI07451.1"/>
    </source>
</evidence>
<evidence type="ECO:0000256" key="6">
    <source>
        <dbReference type="ARBA" id="ARBA00022989"/>
    </source>
</evidence>
<feature type="transmembrane region" description="Helical" evidence="8">
    <location>
        <begin position="102"/>
        <end position="122"/>
    </location>
</feature>
<keyword evidence="10" id="KW-1185">Reference proteome</keyword>
<evidence type="ECO:0000256" key="1">
    <source>
        <dbReference type="ARBA" id="ARBA00004429"/>
    </source>
</evidence>
<feature type="transmembrane region" description="Helical" evidence="8">
    <location>
        <begin position="212"/>
        <end position="235"/>
    </location>
</feature>
<evidence type="ECO:0000256" key="5">
    <source>
        <dbReference type="ARBA" id="ARBA00022692"/>
    </source>
</evidence>
<sequence>MNTTQFSTLAVAGRETALAWRKSDSVWMLSLYGTAIGAGVLFLPINAGVGGFLPLLIMALLAFPMTFFAHRGLCRLVLSGGPECRDINDVVEQHFGSRAGNLITVLYFFAIYPILLIYSVAITNTVENIIIHQWHLTAPPRYLLSLSLLAGLMAIIRLGKNAIIKVMSILVFPFVAVLMFLAVYLIPYWNTEIFHQQLFAGRNDYSGLLNTLWLAVPVLVFSFNHSPIISAFAIAKKGEYGKDAERKCSRILLISNILMVLTVMFFVFSCVLSLSPEHLAEAKEQNVTILTFLANHFNTPLIALMAPLVALVAIAKSFFGHYLGACEGFSGLLDRAIRACGHQAAPTTLRRITGGFMFATAWLTATVDPGILDIIELMGGPIIALLLFLLPMYAIEKVPALAAYRGAPINYFVWAIGLISLGAILYKLW</sequence>
<dbReference type="RefSeq" id="WP_136989050.1">
    <property type="nucleotide sequence ID" value="NZ_SZPQ01000004.1"/>
</dbReference>
<comment type="subcellular location">
    <subcellularLocation>
        <location evidence="1">Cell inner membrane</location>
        <topology evidence="1">Multi-pass membrane protein</topology>
    </subcellularLocation>
</comment>
<keyword evidence="3" id="KW-1003">Cell membrane</keyword>
<organism evidence="9 10">
    <name type="scientific">Martelella alba</name>
    <dbReference type="NCBI Taxonomy" id="2590451"/>
    <lineage>
        <taxon>Bacteria</taxon>
        <taxon>Pseudomonadati</taxon>
        <taxon>Pseudomonadota</taxon>
        <taxon>Alphaproteobacteria</taxon>
        <taxon>Hyphomicrobiales</taxon>
        <taxon>Aurantimonadaceae</taxon>
        <taxon>Martelella</taxon>
    </lineage>
</organism>
<feature type="transmembrane region" description="Helical" evidence="8">
    <location>
        <begin position="142"/>
        <end position="159"/>
    </location>
</feature>
<feature type="transmembrane region" description="Helical" evidence="8">
    <location>
        <begin position="407"/>
        <end position="426"/>
    </location>
</feature>
<dbReference type="InterPro" id="IPR018227">
    <property type="entry name" value="Amino_acid_transport_2"/>
</dbReference>
<evidence type="ECO:0000256" key="3">
    <source>
        <dbReference type="ARBA" id="ARBA00022475"/>
    </source>
</evidence>
<feature type="transmembrane region" description="Helical" evidence="8">
    <location>
        <begin position="166"/>
        <end position="189"/>
    </location>
</feature>
<feature type="transmembrane region" description="Helical" evidence="8">
    <location>
        <begin position="51"/>
        <end position="69"/>
    </location>
</feature>
<evidence type="ECO:0000313" key="10">
    <source>
        <dbReference type="Proteomes" id="UP000305202"/>
    </source>
</evidence>
<gene>
    <name evidence="9" type="ORF">FCN80_06065</name>
</gene>
<dbReference type="EMBL" id="SZPQ01000004">
    <property type="protein sequence ID" value="TKI07451.1"/>
    <property type="molecule type" value="Genomic_DNA"/>
</dbReference>
<reference evidence="9 10" key="1">
    <citation type="submission" date="2019-04" db="EMBL/GenBank/DDBJ databases">
        <authorList>
            <person name="Li M."/>
            <person name="Gao C."/>
        </authorList>
    </citation>
    <scope>NUCLEOTIDE SEQUENCE [LARGE SCALE GENOMIC DNA]</scope>
    <source>
        <strain evidence="9 10">BGMRC 2031</strain>
    </source>
</reference>
<keyword evidence="7 8" id="KW-0472">Membrane</keyword>
<feature type="transmembrane region" description="Helical" evidence="8">
    <location>
        <begin position="294"/>
        <end position="315"/>
    </location>
</feature>
<accession>A0ABY2ST50</accession>
<evidence type="ECO:0000256" key="2">
    <source>
        <dbReference type="ARBA" id="ARBA00022448"/>
    </source>
</evidence>
<feature type="transmembrane region" description="Helical" evidence="8">
    <location>
        <begin position="26"/>
        <end position="45"/>
    </location>
</feature>
<name>A0ABY2ST50_9HYPH</name>
<evidence type="ECO:0000256" key="7">
    <source>
        <dbReference type="ARBA" id="ARBA00023136"/>
    </source>
</evidence>
<keyword evidence="4" id="KW-0997">Cell inner membrane</keyword>
<protein>
    <submittedName>
        <fullName evidence="9">HAAAP family serine/threonine permease</fullName>
    </submittedName>
</protein>
<dbReference type="PANTHER" id="PTHR35334">
    <property type="entry name" value="SERINE TRANSPORTER"/>
    <property type="match status" value="1"/>
</dbReference>
<proteinExistence type="predicted"/>
<feature type="transmembrane region" description="Helical" evidence="8">
    <location>
        <begin position="251"/>
        <end position="274"/>
    </location>
</feature>
<comment type="caution">
    <text evidence="9">The sequence shown here is derived from an EMBL/GenBank/DDBJ whole genome shotgun (WGS) entry which is preliminary data.</text>
</comment>
<keyword evidence="2" id="KW-0813">Transport</keyword>
<keyword evidence="5 8" id="KW-0812">Transmembrane</keyword>